<dbReference type="EC" id="1.11.1.-" evidence="15"/>
<keyword evidence="12" id="KW-0472">Membrane</keyword>
<reference evidence="18" key="1">
    <citation type="submission" date="2020-05" db="EMBL/GenBank/DDBJ databases">
        <title>Mycena genomes resolve the evolution of fungal bioluminescence.</title>
        <authorList>
            <person name="Tsai I.J."/>
        </authorList>
    </citation>
    <scope>NUCLEOTIDE SEQUENCE</scope>
    <source>
        <strain evidence="18">160909Yilan</strain>
    </source>
</reference>
<evidence type="ECO:0000256" key="7">
    <source>
        <dbReference type="ARBA" id="ARBA00022801"/>
    </source>
</evidence>
<evidence type="ECO:0000256" key="10">
    <source>
        <dbReference type="ARBA" id="ARBA00022989"/>
    </source>
</evidence>
<feature type="domain" description="Plant heme peroxidase family profile" evidence="17">
    <location>
        <begin position="125"/>
        <end position="245"/>
    </location>
</feature>
<evidence type="ECO:0000256" key="4">
    <source>
        <dbReference type="ARBA" id="ARBA00022553"/>
    </source>
</evidence>
<keyword evidence="15" id="KW-0575">Peroxidase</keyword>
<feature type="signal peptide" evidence="15">
    <location>
        <begin position="1"/>
        <end position="19"/>
    </location>
</feature>
<evidence type="ECO:0000256" key="9">
    <source>
        <dbReference type="ARBA" id="ARBA00022963"/>
    </source>
</evidence>
<dbReference type="InterPro" id="IPR029058">
    <property type="entry name" value="AB_hydrolase_fold"/>
</dbReference>
<keyword evidence="7" id="KW-0378">Hydrolase</keyword>
<keyword evidence="6" id="KW-0479">Metal-binding</keyword>
<keyword evidence="11" id="KW-0443">Lipid metabolism</keyword>
<feature type="compositionally biased region" description="Polar residues" evidence="16">
    <location>
        <begin position="1013"/>
        <end position="1022"/>
    </location>
</feature>
<dbReference type="EMBL" id="JACAZH010000011">
    <property type="protein sequence ID" value="KAF7354862.1"/>
    <property type="molecule type" value="Genomic_DNA"/>
</dbReference>
<dbReference type="GO" id="GO:0046872">
    <property type="term" value="F:metal ion binding"/>
    <property type="evidence" value="ECO:0007669"/>
    <property type="project" value="UniProtKB-UniRule"/>
</dbReference>
<dbReference type="PANTHER" id="PTHR45792:SF8">
    <property type="entry name" value="DIACYLGLYCEROL LIPASE-ALPHA"/>
    <property type="match status" value="1"/>
</dbReference>
<keyword evidence="5" id="KW-0812">Transmembrane</keyword>
<evidence type="ECO:0000256" key="3">
    <source>
        <dbReference type="ARBA" id="ARBA00022475"/>
    </source>
</evidence>
<evidence type="ECO:0000256" key="6">
    <source>
        <dbReference type="ARBA" id="ARBA00022723"/>
    </source>
</evidence>
<dbReference type="GO" id="GO:0006979">
    <property type="term" value="P:response to oxidative stress"/>
    <property type="evidence" value="ECO:0007669"/>
    <property type="project" value="InterPro"/>
</dbReference>
<dbReference type="PRINTS" id="PR00458">
    <property type="entry name" value="PEROXIDASE"/>
</dbReference>
<sequence length="1295" mass="139186">MHFCKVILLFSPLLCYASARAYVWPSPYDFLEDAYTVSAGFADGGIVDGVNPCSLAPIGGRLPGRQAAAEWLRLAYHDAATYSVETGLGGVDASIGFETDIPQNIGSSMNDSLVFFAAFQSKNSSMADVIALGVILAIKNCGGPSIPFRAGRIDAETAGPATVPEPQQDLATHISAFALQGFNVTEMIGSLTVWILLEFVMTLTQGLVACGHTIGGVHEVDFPFTVENAITSSNPDGVVHFDDTFDSFDNRINFDFIHNTSSATQWINGTSVDPLAVGFNTTTNSDARIFAADGNQTMLAFAQNPGFFSAQCGSLIERMLNKVPNTVQLTDIIEPLLVKPYQLFLTLASNSSLVMSGYIRIFGTSPEATAASPIDMSVVLSWTDRTGHADPAYSSSALAVSQASQSLWGSVQFFEVSAAIDPSVGISSFVVDWAYSSQDTPTLADNGGSGFPLQDVAFFQPVNSCKNGTETTTAYAVIRNDMGPVTDAYIDYTYNINQEGSISVKQVTTRNQLIHVGNSSSPLYDTYVTTFAVGPQTDEGRITFDVAAVVAGQTSLSSKADQPSCWIVMAWDTYSRQGIDLASYASALTFSAVKSGTKLGFAVTRGIASTAVGVTATLVDHTLFGGVSVARPVAGGAVSSVLSFAEQVALAPIYFSEYISSTSLLAAHSSINLLSMIIPGSSEASFSLSSFITLVKRELKQPAHGESLPDKQFGITQVARAIVAWVALQGVTQEWDEKRWLENMREIHVKDVPKSFESVMRARRGSRIRVTSDVIFPGNVGQLIAADIGEASPLRAQSFFGHNKSKTTTRAVPPKRPTVVPQPRRLNNTQLKTTLRRLSKLVLAGYGGASLLFFGVSLTAAHGPTSANSPQAKATEAANLAKAIDASEAEAAGDFPEYDAPSGLGDDPTYSWWDVLLGKHDHEIFERYANSPADKADADIKEKMRATAKIGSEHLMPRFWVLTDHSRAEIVLVLRGTMSLNEIAVDLTCEDEEFEPATTTMSEEDEEPVPGQFVSSSLNPSGRPQVHFPSVPQFAPGPQSPRHHAHAGMLRMARAMGGIGKPVQLAVHEALLHNPDYELVLCGHSLGAGVAGLLGLMWADPKTCLTVKSSGLPLNRRVSVYCFAPPSLLDPTLGKIAEHLITSFVYSHDVVSRLSLGAIRDLGAAAMWLCDGNEANGRPASEAAGYTAVTTRAKRWKAGSGTADDPHWFISVRKTLEANMHMSNMVPPGRVLWAMRDNDFFPAHRQTANSDSAPDKLRLFEVLDAEKVFSQIVFARDMLSAHLPHQYDKALHELL</sequence>
<keyword evidence="15" id="KW-0732">Signal</keyword>
<evidence type="ECO:0000256" key="8">
    <source>
        <dbReference type="ARBA" id="ARBA00022837"/>
    </source>
</evidence>
<dbReference type="Gene3D" id="3.40.50.1820">
    <property type="entry name" value="alpha/beta hydrolase"/>
    <property type="match status" value="1"/>
</dbReference>
<dbReference type="InterPro" id="IPR002921">
    <property type="entry name" value="Fungal_lipase-type"/>
</dbReference>
<dbReference type="InterPro" id="IPR010255">
    <property type="entry name" value="Haem_peroxidase_sf"/>
</dbReference>
<dbReference type="SUPFAM" id="SSF53474">
    <property type="entry name" value="alpha/beta-Hydrolases"/>
    <property type="match status" value="1"/>
</dbReference>
<feature type="region of interest" description="Disordered" evidence="16">
    <location>
        <begin position="996"/>
        <end position="1022"/>
    </location>
</feature>
<evidence type="ECO:0000256" key="5">
    <source>
        <dbReference type="ARBA" id="ARBA00022692"/>
    </source>
</evidence>
<keyword evidence="15" id="KW-0560">Oxidoreductase</keyword>
<dbReference type="InterPro" id="IPR052214">
    <property type="entry name" value="DAG_Lipase-Related"/>
</dbReference>
<evidence type="ECO:0000259" key="17">
    <source>
        <dbReference type="PROSITE" id="PS50873"/>
    </source>
</evidence>
<evidence type="ECO:0000256" key="15">
    <source>
        <dbReference type="RuleBase" id="RU363051"/>
    </source>
</evidence>
<dbReference type="GO" id="GO:0016298">
    <property type="term" value="F:lipase activity"/>
    <property type="evidence" value="ECO:0007669"/>
    <property type="project" value="TreeGrafter"/>
</dbReference>
<dbReference type="PANTHER" id="PTHR45792">
    <property type="entry name" value="DIACYLGLYCEROL LIPASE HOMOLOG-RELATED"/>
    <property type="match status" value="1"/>
</dbReference>
<protein>
    <recommendedName>
        <fullName evidence="15">Peroxidase</fullName>
        <ecNumber evidence="15">1.11.1.-</ecNumber>
    </recommendedName>
</protein>
<dbReference type="Pfam" id="PF00141">
    <property type="entry name" value="peroxidase"/>
    <property type="match status" value="1"/>
</dbReference>
<dbReference type="GO" id="GO:0020037">
    <property type="term" value="F:heme binding"/>
    <property type="evidence" value="ECO:0007669"/>
    <property type="project" value="UniProtKB-UniRule"/>
</dbReference>
<dbReference type="PROSITE" id="PS50873">
    <property type="entry name" value="PEROXIDASE_4"/>
    <property type="match status" value="1"/>
</dbReference>
<comment type="cofactor">
    <cofactor evidence="1">
        <name>Ca(2+)</name>
        <dbReference type="ChEBI" id="CHEBI:29108"/>
    </cofactor>
</comment>
<dbReference type="InterPro" id="IPR002016">
    <property type="entry name" value="Haem_peroxidase"/>
</dbReference>
<keyword evidence="10" id="KW-1133">Transmembrane helix</keyword>
<keyword evidence="8" id="KW-0106">Calcium</keyword>
<evidence type="ECO:0000256" key="12">
    <source>
        <dbReference type="ARBA" id="ARBA00023136"/>
    </source>
</evidence>
<keyword evidence="19" id="KW-1185">Reference proteome</keyword>
<keyword evidence="9" id="KW-0442">Lipid degradation</keyword>
<organism evidence="18 19">
    <name type="scientific">Mycena sanguinolenta</name>
    <dbReference type="NCBI Taxonomy" id="230812"/>
    <lineage>
        <taxon>Eukaryota</taxon>
        <taxon>Fungi</taxon>
        <taxon>Dikarya</taxon>
        <taxon>Basidiomycota</taxon>
        <taxon>Agaricomycotina</taxon>
        <taxon>Agaricomycetes</taxon>
        <taxon>Agaricomycetidae</taxon>
        <taxon>Agaricales</taxon>
        <taxon>Marasmiineae</taxon>
        <taxon>Mycenaceae</taxon>
        <taxon>Mycena</taxon>
    </lineage>
</organism>
<keyword evidence="3" id="KW-1003">Cell membrane</keyword>
<evidence type="ECO:0000313" key="18">
    <source>
        <dbReference type="EMBL" id="KAF7354862.1"/>
    </source>
</evidence>
<gene>
    <name evidence="18" type="ORF">MSAN_01400700</name>
</gene>
<dbReference type="GO" id="GO:0004601">
    <property type="term" value="F:peroxidase activity"/>
    <property type="evidence" value="ECO:0007669"/>
    <property type="project" value="UniProtKB-KW"/>
</dbReference>
<name>A0A8H6YAG2_9AGAR</name>
<dbReference type="OrthoDB" id="438440at2759"/>
<keyword evidence="4" id="KW-0597">Phosphoprotein</keyword>
<evidence type="ECO:0000256" key="13">
    <source>
        <dbReference type="ARBA" id="ARBA00024531"/>
    </source>
</evidence>
<comment type="catalytic activity">
    <reaction evidence="13">
        <text>a 1,2-diacyl-sn-glycerol + H2O = a 2-acylglycerol + a fatty acid + H(+)</text>
        <dbReference type="Rhea" id="RHEA:33275"/>
        <dbReference type="ChEBI" id="CHEBI:15377"/>
        <dbReference type="ChEBI" id="CHEBI:15378"/>
        <dbReference type="ChEBI" id="CHEBI:17389"/>
        <dbReference type="ChEBI" id="CHEBI:17815"/>
        <dbReference type="ChEBI" id="CHEBI:28868"/>
        <dbReference type="EC" id="3.1.1.116"/>
    </reaction>
    <physiologicalReaction direction="left-to-right" evidence="13">
        <dbReference type="Rhea" id="RHEA:33276"/>
    </physiologicalReaction>
</comment>
<dbReference type="GO" id="GO:0019369">
    <property type="term" value="P:arachidonate metabolic process"/>
    <property type="evidence" value="ECO:0007669"/>
    <property type="project" value="TreeGrafter"/>
</dbReference>
<dbReference type="GO" id="GO:0005886">
    <property type="term" value="C:plasma membrane"/>
    <property type="evidence" value="ECO:0007669"/>
    <property type="project" value="UniProtKB-SubCell"/>
</dbReference>
<comment type="subcellular location">
    <subcellularLocation>
        <location evidence="2">Cell membrane</location>
        <topology evidence="2">Multi-pass membrane protein</topology>
    </subcellularLocation>
</comment>
<dbReference type="GO" id="GO:0046340">
    <property type="term" value="P:diacylglycerol catabolic process"/>
    <property type="evidence" value="ECO:0007669"/>
    <property type="project" value="TreeGrafter"/>
</dbReference>
<evidence type="ECO:0000256" key="2">
    <source>
        <dbReference type="ARBA" id="ARBA00004651"/>
    </source>
</evidence>
<feature type="chain" id="PRO_5034288530" description="Peroxidase" evidence="15">
    <location>
        <begin position="20"/>
        <end position="1295"/>
    </location>
</feature>
<evidence type="ECO:0000256" key="14">
    <source>
        <dbReference type="RuleBase" id="RU004241"/>
    </source>
</evidence>
<evidence type="ECO:0000313" key="19">
    <source>
        <dbReference type="Proteomes" id="UP000623467"/>
    </source>
</evidence>
<dbReference type="Proteomes" id="UP000623467">
    <property type="component" value="Unassembled WGS sequence"/>
</dbReference>
<evidence type="ECO:0000256" key="1">
    <source>
        <dbReference type="ARBA" id="ARBA00001913"/>
    </source>
</evidence>
<accession>A0A8H6YAG2</accession>
<comment type="similarity">
    <text evidence="14">Belongs to the peroxidase family.</text>
</comment>
<dbReference type="CDD" id="cd00519">
    <property type="entry name" value="Lipase_3"/>
    <property type="match status" value="1"/>
</dbReference>
<proteinExistence type="inferred from homology"/>
<evidence type="ECO:0000256" key="16">
    <source>
        <dbReference type="SAM" id="MobiDB-lite"/>
    </source>
</evidence>
<comment type="caution">
    <text evidence="18">The sequence shown here is derived from an EMBL/GenBank/DDBJ whole genome shotgun (WGS) entry which is preliminary data.</text>
</comment>
<dbReference type="Gene3D" id="1.10.520.10">
    <property type="match status" value="1"/>
</dbReference>
<dbReference type="Pfam" id="PF01764">
    <property type="entry name" value="Lipase_3"/>
    <property type="match status" value="1"/>
</dbReference>
<dbReference type="SUPFAM" id="SSF48113">
    <property type="entry name" value="Heme-dependent peroxidases"/>
    <property type="match status" value="1"/>
</dbReference>
<evidence type="ECO:0000256" key="11">
    <source>
        <dbReference type="ARBA" id="ARBA00023098"/>
    </source>
</evidence>